<dbReference type="PANTHER" id="PTHR31286">
    <property type="entry name" value="GLYCINE-RICH CELL WALL STRUCTURAL PROTEIN 1.8-LIKE"/>
    <property type="match status" value="1"/>
</dbReference>
<dbReference type="Proteomes" id="UP000631114">
    <property type="component" value="Unassembled WGS sequence"/>
</dbReference>
<name>A0A835IWX3_9MAGN</name>
<organism evidence="3 4">
    <name type="scientific">Coptis chinensis</name>
    <dbReference type="NCBI Taxonomy" id="261450"/>
    <lineage>
        <taxon>Eukaryota</taxon>
        <taxon>Viridiplantae</taxon>
        <taxon>Streptophyta</taxon>
        <taxon>Embryophyta</taxon>
        <taxon>Tracheophyta</taxon>
        <taxon>Spermatophyta</taxon>
        <taxon>Magnoliopsida</taxon>
        <taxon>Ranunculales</taxon>
        <taxon>Ranunculaceae</taxon>
        <taxon>Coptidoideae</taxon>
        <taxon>Coptis</taxon>
    </lineage>
</organism>
<dbReference type="Pfam" id="PF14392">
    <property type="entry name" value="zf-CCHC_4"/>
    <property type="match status" value="1"/>
</dbReference>
<evidence type="ECO:0000313" key="3">
    <source>
        <dbReference type="EMBL" id="KAF9623747.1"/>
    </source>
</evidence>
<keyword evidence="4" id="KW-1185">Reference proteome</keyword>
<comment type="caution">
    <text evidence="3">The sequence shown here is derived from an EMBL/GenBank/DDBJ whole genome shotgun (WGS) entry which is preliminary data.</text>
</comment>
<dbReference type="EMBL" id="JADFTS010000001">
    <property type="protein sequence ID" value="KAF9623747.1"/>
    <property type="molecule type" value="Genomic_DNA"/>
</dbReference>
<proteinExistence type="predicted"/>
<sequence>MVDFWVQIYGLPSNRINEENVYKVGQSLGKVKAMDFQCSPEFNKSVARVRVRMDSKERLMKGIDLRIELGEIFPVTFKYEKLDIFCYFCGCIGHDIHYCYQCEKYSMNMRKHGGSPRDMPSRNRGSPVKRNWNGTGILATPPRRRTHVEQSTDNNTVTAEKIVRGLAVNRTALFEKDVSVTVVGYGQGGPIINKSGHGPDLQGPTQEARAGHMGFTSMRGPSEGALVIWSPDSFESGMNVDEVMGKKNGLAFMLRKLGLNIKAPVASFTGGLVGDSSPFLVLPQSLIHFVLNGQIIYVVFNGDSIDNIHISASCIVSISH</sequence>
<dbReference type="InterPro" id="IPR040256">
    <property type="entry name" value="At4g02000-like"/>
</dbReference>
<dbReference type="OrthoDB" id="1750606at2759"/>
<feature type="domain" description="Zinc knuckle CX2CX4HX4C" evidence="2">
    <location>
        <begin position="53"/>
        <end position="99"/>
    </location>
</feature>
<dbReference type="PANTHER" id="PTHR31286:SF167">
    <property type="entry name" value="OS09G0268800 PROTEIN"/>
    <property type="match status" value="1"/>
</dbReference>
<protein>
    <recommendedName>
        <fullName evidence="2">Zinc knuckle CX2CX4HX4C domain-containing protein</fullName>
    </recommendedName>
</protein>
<dbReference type="AlphaFoldDB" id="A0A835IWX3"/>
<evidence type="ECO:0000256" key="1">
    <source>
        <dbReference type="SAM" id="MobiDB-lite"/>
    </source>
</evidence>
<evidence type="ECO:0000259" key="2">
    <source>
        <dbReference type="Pfam" id="PF14392"/>
    </source>
</evidence>
<evidence type="ECO:0000313" key="4">
    <source>
        <dbReference type="Proteomes" id="UP000631114"/>
    </source>
</evidence>
<feature type="region of interest" description="Disordered" evidence="1">
    <location>
        <begin position="113"/>
        <end position="153"/>
    </location>
</feature>
<gene>
    <name evidence="3" type="ORF">IFM89_005254</name>
</gene>
<reference evidence="3 4" key="1">
    <citation type="submission" date="2020-10" db="EMBL/GenBank/DDBJ databases">
        <title>The Coptis chinensis genome and diversification of protoberbering-type alkaloids.</title>
        <authorList>
            <person name="Wang B."/>
            <person name="Shu S."/>
            <person name="Song C."/>
            <person name="Liu Y."/>
        </authorList>
    </citation>
    <scope>NUCLEOTIDE SEQUENCE [LARGE SCALE GENOMIC DNA]</scope>
    <source>
        <strain evidence="3">HL-2020</strain>
        <tissue evidence="3">Leaf</tissue>
    </source>
</reference>
<dbReference type="InterPro" id="IPR025836">
    <property type="entry name" value="Zn_knuckle_CX2CX4HX4C"/>
</dbReference>
<accession>A0A835IWX3</accession>